<keyword evidence="3" id="KW-0732">Signal</keyword>
<dbReference type="GO" id="GO:0006508">
    <property type="term" value="P:proteolysis"/>
    <property type="evidence" value="ECO:0007669"/>
    <property type="project" value="UniProtKB-KW"/>
</dbReference>
<dbReference type="PANTHER" id="PTHR11802">
    <property type="entry name" value="SERINE PROTEASE FAMILY S10 SERINE CARBOXYPEPTIDASE"/>
    <property type="match status" value="1"/>
</dbReference>
<keyword evidence="2" id="KW-0645">Protease</keyword>
<reference evidence="6" key="1">
    <citation type="submission" date="2021-06" db="EMBL/GenBank/DDBJ databases">
        <authorList>
            <person name="Hodson N. C."/>
            <person name="Mongue J. A."/>
            <person name="Jaron S. K."/>
        </authorList>
    </citation>
    <scope>NUCLEOTIDE SEQUENCE</scope>
</reference>
<dbReference type="OrthoDB" id="443318at2759"/>
<organism evidence="6 7">
    <name type="scientific">Allacma fusca</name>
    <dbReference type="NCBI Taxonomy" id="39272"/>
    <lineage>
        <taxon>Eukaryota</taxon>
        <taxon>Metazoa</taxon>
        <taxon>Ecdysozoa</taxon>
        <taxon>Arthropoda</taxon>
        <taxon>Hexapoda</taxon>
        <taxon>Collembola</taxon>
        <taxon>Symphypleona</taxon>
        <taxon>Sminthuridae</taxon>
        <taxon>Allacma</taxon>
    </lineage>
</organism>
<evidence type="ECO:0000256" key="2">
    <source>
        <dbReference type="ARBA" id="ARBA00022670"/>
    </source>
</evidence>
<dbReference type="AlphaFoldDB" id="A0A8J2P9L3"/>
<evidence type="ECO:0000256" key="3">
    <source>
        <dbReference type="ARBA" id="ARBA00022729"/>
    </source>
</evidence>
<evidence type="ECO:0008006" key="8">
    <source>
        <dbReference type="Google" id="ProtNLM"/>
    </source>
</evidence>
<evidence type="ECO:0000256" key="4">
    <source>
        <dbReference type="ARBA" id="ARBA00022801"/>
    </source>
</evidence>
<feature type="non-terminal residue" evidence="6">
    <location>
        <position position="241"/>
    </location>
</feature>
<dbReference type="Pfam" id="PF00450">
    <property type="entry name" value="Peptidase_S10"/>
    <property type="match status" value="1"/>
</dbReference>
<keyword evidence="7" id="KW-1185">Reference proteome</keyword>
<dbReference type="EMBL" id="CAJVCH010166635">
    <property type="protein sequence ID" value="CAG7728676.1"/>
    <property type="molecule type" value="Genomic_DNA"/>
</dbReference>
<keyword evidence="1" id="KW-0121">Carboxypeptidase</keyword>
<dbReference type="GO" id="GO:0004185">
    <property type="term" value="F:serine-type carboxypeptidase activity"/>
    <property type="evidence" value="ECO:0007669"/>
    <property type="project" value="InterPro"/>
</dbReference>
<keyword evidence="4" id="KW-0378">Hydrolase</keyword>
<proteinExistence type="predicted"/>
<evidence type="ECO:0000256" key="5">
    <source>
        <dbReference type="ARBA" id="ARBA00023180"/>
    </source>
</evidence>
<dbReference type="Proteomes" id="UP000708208">
    <property type="component" value="Unassembled WGS sequence"/>
</dbReference>
<protein>
    <recommendedName>
        <fullName evidence="8">Serine carboxypeptidase</fullName>
    </recommendedName>
</protein>
<gene>
    <name evidence="6" type="ORF">AFUS01_LOCUS17437</name>
</gene>
<sequence>MLYIDAPVGTGFSFANNKNAFASNSDEEAIEIYEALKQFFILFNEFQPRDFYLAGETYAATLIPYVVRHIDLENSKSDVKINLKGVVIGSPYFDLQQDIDRSQTLYNFGLIDEEQKKQFDDVMSRGLVEINKGNILKASELFWTTVIGPGSLLENTTGFLDWRSALMDKPLLDESKFLKFIDSKEIHNYLHVGLHKFLNGDPNVYTRFTKEFAGAHEDLIQEMLDRGYRVLFYSAQFDLAT</sequence>
<comment type="caution">
    <text evidence="6">The sequence shown here is derived from an EMBL/GenBank/DDBJ whole genome shotgun (WGS) entry which is preliminary data.</text>
</comment>
<evidence type="ECO:0000313" key="6">
    <source>
        <dbReference type="EMBL" id="CAG7728676.1"/>
    </source>
</evidence>
<keyword evidence="5" id="KW-0325">Glycoprotein</keyword>
<evidence type="ECO:0000256" key="1">
    <source>
        <dbReference type="ARBA" id="ARBA00022645"/>
    </source>
</evidence>
<dbReference type="InterPro" id="IPR001563">
    <property type="entry name" value="Peptidase_S10"/>
</dbReference>
<dbReference type="PANTHER" id="PTHR11802:SF472">
    <property type="entry name" value="SERINE CARBOXYPEPTIDASE CPVL-RELATED"/>
    <property type="match status" value="1"/>
</dbReference>
<evidence type="ECO:0000313" key="7">
    <source>
        <dbReference type="Proteomes" id="UP000708208"/>
    </source>
</evidence>
<name>A0A8J2P9L3_9HEXA</name>
<accession>A0A8J2P9L3</accession>